<evidence type="ECO:0000256" key="2">
    <source>
        <dbReference type="ARBA" id="ARBA00009045"/>
    </source>
</evidence>
<dbReference type="InterPro" id="IPR035952">
    <property type="entry name" value="Rhomboid-like_sf"/>
</dbReference>
<reference evidence="10" key="1">
    <citation type="journal article" date="2019" name="Int. J. Syst. Evol. Microbiol.">
        <title>The Global Catalogue of Microorganisms (GCM) 10K type strain sequencing project: providing services to taxonomists for standard genome sequencing and annotation.</title>
        <authorList>
            <consortium name="The Broad Institute Genomics Platform"/>
            <consortium name="The Broad Institute Genome Sequencing Center for Infectious Disease"/>
            <person name="Wu L."/>
            <person name="Ma J."/>
        </authorList>
    </citation>
    <scope>NUCLEOTIDE SEQUENCE [LARGE SCALE GENOMIC DNA]</scope>
    <source>
        <strain evidence="10">NBRC 108894</strain>
    </source>
</reference>
<keyword evidence="5 7" id="KW-1133">Transmembrane helix</keyword>
<name>A0ABQ6K3D2_9MICO</name>
<evidence type="ECO:0000256" key="4">
    <source>
        <dbReference type="ARBA" id="ARBA00022801"/>
    </source>
</evidence>
<dbReference type="GO" id="GO:0008233">
    <property type="term" value="F:peptidase activity"/>
    <property type="evidence" value="ECO:0007669"/>
    <property type="project" value="UniProtKB-KW"/>
</dbReference>
<proteinExistence type="inferred from homology"/>
<feature type="transmembrane region" description="Helical" evidence="7">
    <location>
        <begin position="202"/>
        <end position="221"/>
    </location>
</feature>
<dbReference type="SUPFAM" id="SSF144091">
    <property type="entry name" value="Rhomboid-like"/>
    <property type="match status" value="1"/>
</dbReference>
<keyword evidence="9" id="KW-0645">Protease</keyword>
<evidence type="ECO:0000256" key="1">
    <source>
        <dbReference type="ARBA" id="ARBA00004141"/>
    </source>
</evidence>
<evidence type="ECO:0000313" key="9">
    <source>
        <dbReference type="EMBL" id="GMA95145.1"/>
    </source>
</evidence>
<feature type="transmembrane region" description="Helical" evidence="7">
    <location>
        <begin position="163"/>
        <end position="182"/>
    </location>
</feature>
<dbReference type="InterPro" id="IPR000315">
    <property type="entry name" value="Znf_B-box"/>
</dbReference>
<keyword evidence="6 7" id="KW-0472">Membrane</keyword>
<feature type="transmembrane region" description="Helical" evidence="7">
    <location>
        <begin position="81"/>
        <end position="104"/>
    </location>
</feature>
<dbReference type="RefSeq" id="WP_284253970.1">
    <property type="nucleotide sequence ID" value="NZ_BAAAQO010000002.1"/>
</dbReference>
<protein>
    <submittedName>
        <fullName evidence="9">Rhomboid family intramembrane serine protease</fullName>
    </submittedName>
</protein>
<accession>A0ABQ6K3D2</accession>
<evidence type="ECO:0000313" key="10">
    <source>
        <dbReference type="Proteomes" id="UP001157034"/>
    </source>
</evidence>
<dbReference type="GO" id="GO:0006508">
    <property type="term" value="P:proteolysis"/>
    <property type="evidence" value="ECO:0007669"/>
    <property type="project" value="UniProtKB-KW"/>
</dbReference>
<comment type="caution">
    <text evidence="9">The sequence shown here is derived from an EMBL/GenBank/DDBJ whole genome shotgun (WGS) entry which is preliminary data.</text>
</comment>
<comment type="similarity">
    <text evidence="2">Belongs to the peptidase S54 family.</text>
</comment>
<organism evidence="9 10">
    <name type="scientific">Pseudolysinimonas kribbensis</name>
    <dbReference type="NCBI Taxonomy" id="433641"/>
    <lineage>
        <taxon>Bacteria</taxon>
        <taxon>Bacillati</taxon>
        <taxon>Actinomycetota</taxon>
        <taxon>Actinomycetes</taxon>
        <taxon>Micrococcales</taxon>
        <taxon>Microbacteriaceae</taxon>
        <taxon>Pseudolysinimonas</taxon>
    </lineage>
</organism>
<comment type="subcellular location">
    <subcellularLocation>
        <location evidence="1">Membrane</location>
        <topology evidence="1">Multi-pass membrane protein</topology>
    </subcellularLocation>
</comment>
<evidence type="ECO:0000256" key="7">
    <source>
        <dbReference type="SAM" id="Phobius"/>
    </source>
</evidence>
<dbReference type="InterPro" id="IPR022764">
    <property type="entry name" value="Peptidase_S54_rhomboid_dom"/>
</dbReference>
<dbReference type="Pfam" id="PF01694">
    <property type="entry name" value="Rhomboid"/>
    <property type="match status" value="1"/>
</dbReference>
<keyword evidence="3 7" id="KW-0812">Transmembrane</keyword>
<keyword evidence="4" id="KW-0378">Hydrolase</keyword>
<dbReference type="Proteomes" id="UP001157034">
    <property type="component" value="Unassembled WGS sequence"/>
</dbReference>
<dbReference type="PANTHER" id="PTHR43731:SF14">
    <property type="entry name" value="PRESENILIN-ASSOCIATED RHOMBOID-LIKE PROTEIN, MITOCHONDRIAL"/>
    <property type="match status" value="1"/>
</dbReference>
<dbReference type="InterPro" id="IPR050925">
    <property type="entry name" value="Rhomboid_protease_S54"/>
</dbReference>
<keyword evidence="10" id="KW-1185">Reference proteome</keyword>
<evidence type="ECO:0000256" key="6">
    <source>
        <dbReference type="ARBA" id="ARBA00023136"/>
    </source>
</evidence>
<dbReference type="EMBL" id="BSVB01000001">
    <property type="protein sequence ID" value="GMA95145.1"/>
    <property type="molecule type" value="Genomic_DNA"/>
</dbReference>
<evidence type="ECO:0000256" key="5">
    <source>
        <dbReference type="ARBA" id="ARBA00022989"/>
    </source>
</evidence>
<sequence>MSTPAPLEETQSATCYRHRDRQSFIHCQRCGRTICPDCQTPAPVGVLCPECMREGRASVAATRAGGPGGYARRLLPQGVPVVTYVMMALCLVVYIGQLVSGGLVTNAGVLDPRLVASEPWRMITSAFLHSPQSFLHILFNLYALFIFGPALERFLGRLRYLALYLVTALGGSVGVVLVYQLWVVSGHASAQWLGTLLSPSSALGASGAIFGLLGAIIALRTAMGVQSMQLLIVVVANLAISFFVPGIAWEAHLGGLLTGLAIGYVFLRTRRNRPRSVQVAIVAGIAILLVLITVACVVTERAQYF</sequence>
<dbReference type="PROSITE" id="PS50119">
    <property type="entry name" value="ZF_BBOX"/>
    <property type="match status" value="1"/>
</dbReference>
<feature type="transmembrane region" description="Helical" evidence="7">
    <location>
        <begin position="228"/>
        <end position="245"/>
    </location>
</feature>
<feature type="domain" description="B box-type" evidence="8">
    <location>
        <begin position="10"/>
        <end position="38"/>
    </location>
</feature>
<evidence type="ECO:0000256" key="3">
    <source>
        <dbReference type="ARBA" id="ARBA00022692"/>
    </source>
</evidence>
<dbReference type="Gene3D" id="1.20.1540.10">
    <property type="entry name" value="Rhomboid-like"/>
    <property type="match status" value="1"/>
</dbReference>
<dbReference type="PANTHER" id="PTHR43731">
    <property type="entry name" value="RHOMBOID PROTEASE"/>
    <property type="match status" value="1"/>
</dbReference>
<feature type="transmembrane region" description="Helical" evidence="7">
    <location>
        <begin position="134"/>
        <end position="151"/>
    </location>
</feature>
<feature type="transmembrane region" description="Helical" evidence="7">
    <location>
        <begin position="279"/>
        <end position="300"/>
    </location>
</feature>
<gene>
    <name evidence="9" type="ORF">GCM10025881_19690</name>
</gene>
<evidence type="ECO:0000259" key="8">
    <source>
        <dbReference type="PROSITE" id="PS50119"/>
    </source>
</evidence>